<proteinExistence type="predicted"/>
<comment type="caution">
    <text evidence="1">The sequence shown here is derived from an EMBL/GenBank/DDBJ whole genome shotgun (WGS) entry which is preliminary data.</text>
</comment>
<keyword evidence="2" id="KW-1185">Reference proteome</keyword>
<dbReference type="RefSeq" id="WP_126546262.1">
    <property type="nucleotide sequence ID" value="NZ_JAHEVU010000003.1"/>
</dbReference>
<protein>
    <submittedName>
        <fullName evidence="1">Cytoplasmic protein</fullName>
    </submittedName>
</protein>
<gene>
    <name evidence="1" type="ORF">EKN94_20370</name>
</gene>
<sequence length="155" mass="17781">MTSGKINVKPVNDNNVYLTLDDKKSDEFILKQNLEALKKSKNDEMTRITQDLVSIPATLVRLKWQNRREIYPLQVKEEIYGAVMNAIIEQRPELKEKLLGRLEANYQYLLARETATLRLTRKLSEGDYHTSNVTHVALNEDALVTGTRPPSEPQS</sequence>
<organism evidence="1 2">
    <name type="scientific">Enterobacter quasimori</name>
    <dbReference type="NCBI Taxonomy" id="2838947"/>
    <lineage>
        <taxon>Bacteria</taxon>
        <taxon>Pseudomonadati</taxon>
        <taxon>Pseudomonadota</taxon>
        <taxon>Gammaproteobacteria</taxon>
        <taxon>Enterobacterales</taxon>
        <taxon>Enterobacteriaceae</taxon>
        <taxon>Enterobacter</taxon>
    </lineage>
</organism>
<dbReference type="EMBL" id="RXRX01000017">
    <property type="protein sequence ID" value="RTN19126.1"/>
    <property type="molecule type" value="Genomic_DNA"/>
</dbReference>
<evidence type="ECO:0000313" key="1">
    <source>
        <dbReference type="EMBL" id="RTN19126.1"/>
    </source>
</evidence>
<evidence type="ECO:0000313" key="2">
    <source>
        <dbReference type="Proteomes" id="UP000278241"/>
    </source>
</evidence>
<name>A0ABY0APD9_9ENTR</name>
<dbReference type="Proteomes" id="UP000278241">
    <property type="component" value="Unassembled WGS sequence"/>
</dbReference>
<reference evidence="1 2" key="1">
    <citation type="submission" date="2018-12" db="EMBL/GenBank/DDBJ databases">
        <title>The Batch Genome Submission of Enterobacter spp. strains.</title>
        <authorList>
            <person name="Wei L."/>
            <person name="Wu W."/>
            <person name="Lin J."/>
            <person name="Zhang X."/>
            <person name="Feng Y."/>
            <person name="Zong Z."/>
        </authorList>
    </citation>
    <scope>NUCLEOTIDE SEQUENCE [LARGE SCALE GENOMIC DNA]</scope>
    <source>
        <strain evidence="1 2">WCHEM090044</strain>
    </source>
</reference>
<accession>A0ABY0APD9</accession>